<comment type="caution">
    <text evidence="3">The sequence shown here is derived from an EMBL/GenBank/DDBJ whole genome shotgun (WGS) entry which is preliminary data.</text>
</comment>
<evidence type="ECO:0000313" key="3">
    <source>
        <dbReference type="EMBL" id="CAF1453708.1"/>
    </source>
</evidence>
<feature type="signal peptide" evidence="2">
    <location>
        <begin position="1"/>
        <end position="22"/>
    </location>
</feature>
<feature type="compositionally biased region" description="Low complexity" evidence="1">
    <location>
        <begin position="49"/>
        <end position="67"/>
    </location>
</feature>
<dbReference type="AlphaFoldDB" id="A0A815PTF9"/>
<gene>
    <name evidence="3" type="ORF">EDS130_LOCUS39685</name>
</gene>
<sequence length="90" mass="10188">MARLLLVGLILWLLCLCCETFALPSSYLPNHSQTRQQRIEPLTNNLNLQTSMNNTSVTNTINSTQQQPSEDHNLSVNRTTPAYKDVTQQN</sequence>
<accession>A0A815PTF9</accession>
<dbReference type="Proteomes" id="UP000663852">
    <property type="component" value="Unassembled WGS sequence"/>
</dbReference>
<protein>
    <submittedName>
        <fullName evidence="3">Uncharacterized protein</fullName>
    </submittedName>
</protein>
<proteinExistence type="predicted"/>
<organism evidence="3 4">
    <name type="scientific">Adineta ricciae</name>
    <name type="common">Rotifer</name>
    <dbReference type="NCBI Taxonomy" id="249248"/>
    <lineage>
        <taxon>Eukaryota</taxon>
        <taxon>Metazoa</taxon>
        <taxon>Spiralia</taxon>
        <taxon>Gnathifera</taxon>
        <taxon>Rotifera</taxon>
        <taxon>Eurotatoria</taxon>
        <taxon>Bdelloidea</taxon>
        <taxon>Adinetida</taxon>
        <taxon>Adinetidae</taxon>
        <taxon>Adineta</taxon>
    </lineage>
</organism>
<evidence type="ECO:0000313" key="4">
    <source>
        <dbReference type="Proteomes" id="UP000663852"/>
    </source>
</evidence>
<evidence type="ECO:0000256" key="2">
    <source>
        <dbReference type="SAM" id="SignalP"/>
    </source>
</evidence>
<feature type="chain" id="PRO_5032405440" evidence="2">
    <location>
        <begin position="23"/>
        <end position="90"/>
    </location>
</feature>
<feature type="region of interest" description="Disordered" evidence="1">
    <location>
        <begin position="49"/>
        <end position="90"/>
    </location>
</feature>
<dbReference type="EMBL" id="CAJNOJ010000452">
    <property type="protein sequence ID" value="CAF1453708.1"/>
    <property type="molecule type" value="Genomic_DNA"/>
</dbReference>
<evidence type="ECO:0000256" key="1">
    <source>
        <dbReference type="SAM" id="MobiDB-lite"/>
    </source>
</evidence>
<keyword evidence="2" id="KW-0732">Signal</keyword>
<name>A0A815PTF9_ADIRI</name>
<feature type="compositionally biased region" description="Polar residues" evidence="1">
    <location>
        <begin position="74"/>
        <end position="90"/>
    </location>
</feature>
<reference evidence="3" key="1">
    <citation type="submission" date="2021-02" db="EMBL/GenBank/DDBJ databases">
        <authorList>
            <person name="Nowell W R."/>
        </authorList>
    </citation>
    <scope>NUCLEOTIDE SEQUENCE</scope>
</reference>